<dbReference type="GO" id="GO:0005868">
    <property type="term" value="C:cytoplasmic dynein complex"/>
    <property type="evidence" value="ECO:0007669"/>
    <property type="project" value="InterPro"/>
</dbReference>
<dbReference type="InterPro" id="IPR015943">
    <property type="entry name" value="WD40/YVTN_repeat-like_dom_sf"/>
</dbReference>
<dbReference type="GO" id="GO:0042073">
    <property type="term" value="P:intraciliary transport"/>
    <property type="evidence" value="ECO:0007669"/>
    <property type="project" value="InterPro"/>
</dbReference>
<dbReference type="InterPro" id="IPR036322">
    <property type="entry name" value="WD40_repeat_dom_sf"/>
</dbReference>
<dbReference type="PANTHER" id="PTHR16022">
    <property type="entry name" value="WD REPEAT DOMAIN 60"/>
    <property type="match status" value="1"/>
</dbReference>
<dbReference type="Gene3D" id="2.130.10.10">
    <property type="entry name" value="YVTN repeat-like/Quinoprotein amine dehydrogenase"/>
    <property type="match status" value="2"/>
</dbReference>
<dbReference type="GO" id="GO:0045504">
    <property type="term" value="F:dynein heavy chain binding"/>
    <property type="evidence" value="ECO:0007669"/>
    <property type="project" value="InterPro"/>
</dbReference>
<organism evidence="5 6">
    <name type="scientific">Amblyomma americanum</name>
    <name type="common">Lone star tick</name>
    <dbReference type="NCBI Taxonomy" id="6943"/>
    <lineage>
        <taxon>Eukaryota</taxon>
        <taxon>Metazoa</taxon>
        <taxon>Ecdysozoa</taxon>
        <taxon>Arthropoda</taxon>
        <taxon>Chelicerata</taxon>
        <taxon>Arachnida</taxon>
        <taxon>Acari</taxon>
        <taxon>Parasitiformes</taxon>
        <taxon>Ixodida</taxon>
        <taxon>Ixodoidea</taxon>
        <taxon>Ixodidae</taxon>
        <taxon>Amblyomminae</taxon>
        <taxon>Amblyomma</taxon>
    </lineage>
</organism>
<dbReference type="InterPro" id="IPR001680">
    <property type="entry name" value="WD40_rpt"/>
</dbReference>
<dbReference type="Proteomes" id="UP001321473">
    <property type="component" value="Unassembled WGS sequence"/>
</dbReference>
<feature type="compositionally biased region" description="Basic and acidic residues" evidence="4">
    <location>
        <begin position="187"/>
        <end position="196"/>
    </location>
</feature>
<feature type="compositionally biased region" description="Polar residues" evidence="4">
    <location>
        <begin position="19"/>
        <end position="34"/>
    </location>
</feature>
<evidence type="ECO:0000256" key="4">
    <source>
        <dbReference type="SAM" id="MobiDB-lite"/>
    </source>
</evidence>
<dbReference type="InterPro" id="IPR019775">
    <property type="entry name" value="WD40_repeat_CS"/>
</dbReference>
<evidence type="ECO:0000313" key="6">
    <source>
        <dbReference type="Proteomes" id="UP001321473"/>
    </source>
</evidence>
<dbReference type="SUPFAM" id="SSF50978">
    <property type="entry name" value="WD40 repeat-like"/>
    <property type="match status" value="1"/>
</dbReference>
<feature type="compositionally biased region" description="Low complexity" evidence="4">
    <location>
        <begin position="388"/>
        <end position="397"/>
    </location>
</feature>
<evidence type="ECO:0000256" key="3">
    <source>
        <dbReference type="PROSITE-ProRule" id="PRU00221"/>
    </source>
</evidence>
<feature type="compositionally biased region" description="Polar residues" evidence="4">
    <location>
        <begin position="302"/>
        <end position="312"/>
    </location>
</feature>
<feature type="compositionally biased region" description="Low complexity" evidence="4">
    <location>
        <begin position="241"/>
        <end position="254"/>
    </location>
</feature>
<sequence length="894" mass="97786">MCAEQALASWGDLQPLRSKMSQKPRSTAVKSNGTRVKVSEARRKSTHEGSGASKPRSVSRDNKAPSRRESVKPPAQQESKRSSSQHESRKVSVPQESKKPTGQREVKPTARQADGKKPSSHLDRKAASSRHESKPVGANPKADISRTTGEVPKNKDSLKTQLPTASLRSQSRHAKDGESSSNRRHSRGNEKERGLEKVSVTSSSSGASEKRTKETLRAATVSKHATDADAKAKHGGRVESKGAPSASSPKSHSSLITRPEKLDVRHKDQSSPYAKPGTSRKVPKKTRPREEAASEANEEAQTRTYQMQQANSKEAAVEVAEKAEQASVTNMLSTTPGTVEEAVCEASTSGTSKSKHPSVADDSYNYDDDFEEYESDFEAEDALDEESSSTSTSSSEGAEGRGSGIGSSQKVAVEAVNKESASASKYSESNAELMLRVIEEDLACKTRRNRKQASEVNGFSGGFLRLDPLPFARRSRISFVCFSRLCPNYLATCHDLSSLQPEDASAVIPGDTIICTWNLNNPTKPTDILVSHNQVTCCYWSPLDAVSLATGSLDGSIELWDLREKFSLSKAVVINNEELSDCEEYSMKMPAYSTASLFESECHFAKVVDIRCWTQDEVHGSSESAKQHRVRPGSSPEGYHVWSLDEEGTLVSWAVTEAQSEPGGSLTDLGLAPGARLRLIRASAFRVADFFPPSYDEETRDGLKTFGMAQLDATRVLVTTDIGMILHFDLYKAKTSPKVFKPKQKSSVAQECWISLSPHHPSFFLVASQNGALRLHFLEYEQAVWEWDPLEKTELGAILWSPASPARFYAAMASGEMAAWDLSADHAAGPPAVFRFPSSRVLVTDANHTSASWTFEPCLALAMDDGTVQVHLMDSRDESHHLDRNQIQKMLLSL</sequence>
<keyword evidence="6" id="KW-1185">Reference proteome</keyword>
<feature type="compositionally biased region" description="Polar residues" evidence="4">
    <location>
        <begin position="159"/>
        <end position="169"/>
    </location>
</feature>
<feature type="compositionally biased region" description="Polar residues" evidence="4">
    <location>
        <begin position="326"/>
        <end position="337"/>
    </location>
</feature>
<feature type="compositionally biased region" description="Basic and acidic residues" evidence="4">
    <location>
        <begin position="37"/>
        <end position="47"/>
    </location>
</feature>
<dbReference type="PANTHER" id="PTHR16022:SF0">
    <property type="entry name" value="CYTOPLASMIC DYNEIN 2 INTERMEDIATE CHAIN 1"/>
    <property type="match status" value="1"/>
</dbReference>
<evidence type="ECO:0000313" key="5">
    <source>
        <dbReference type="EMBL" id="KAK8775311.1"/>
    </source>
</evidence>
<dbReference type="PROSITE" id="PS50082">
    <property type="entry name" value="WD_REPEATS_2"/>
    <property type="match status" value="1"/>
</dbReference>
<dbReference type="AlphaFoldDB" id="A0AAQ4EL15"/>
<feature type="repeat" description="WD" evidence="3">
    <location>
        <begin position="548"/>
        <end position="570"/>
    </location>
</feature>
<feature type="region of interest" description="Disordered" evidence="4">
    <location>
        <begin position="1"/>
        <end position="409"/>
    </location>
</feature>
<dbReference type="SMART" id="SM00320">
    <property type="entry name" value="WD40"/>
    <property type="match status" value="1"/>
</dbReference>
<comment type="caution">
    <text evidence="5">The sequence shown here is derived from an EMBL/GenBank/DDBJ whole genome shotgun (WGS) entry which is preliminary data.</text>
</comment>
<protein>
    <submittedName>
        <fullName evidence="5">Uncharacterized protein</fullName>
    </submittedName>
</protein>
<evidence type="ECO:0000256" key="2">
    <source>
        <dbReference type="ARBA" id="ARBA00022737"/>
    </source>
</evidence>
<feature type="compositionally biased region" description="Basic and acidic residues" evidence="4">
    <location>
        <begin position="58"/>
        <end position="71"/>
    </location>
</feature>
<gene>
    <name evidence="5" type="ORF">V5799_031343</name>
</gene>
<keyword evidence="1 3" id="KW-0853">WD repeat</keyword>
<feature type="compositionally biased region" description="Basic and acidic residues" evidence="4">
    <location>
        <begin position="224"/>
        <end position="240"/>
    </location>
</feature>
<keyword evidence="2" id="KW-0677">Repeat</keyword>
<name>A0AAQ4EL15_AMBAM</name>
<dbReference type="GO" id="GO:0005929">
    <property type="term" value="C:cilium"/>
    <property type="evidence" value="ECO:0007669"/>
    <property type="project" value="GOC"/>
</dbReference>
<reference evidence="5 6" key="1">
    <citation type="journal article" date="2023" name="Arcadia Sci">
        <title>De novo assembly of a long-read Amblyomma americanum tick genome.</title>
        <authorList>
            <person name="Chou S."/>
            <person name="Poskanzer K.E."/>
            <person name="Rollins M."/>
            <person name="Thuy-Boun P.S."/>
        </authorList>
    </citation>
    <scope>NUCLEOTIDE SEQUENCE [LARGE SCALE GENOMIC DNA]</scope>
    <source>
        <strain evidence="5">F_SG_1</strain>
        <tissue evidence="5">Salivary glands</tissue>
    </source>
</reference>
<feature type="compositionally biased region" description="Acidic residues" evidence="4">
    <location>
        <begin position="364"/>
        <end position="387"/>
    </location>
</feature>
<feature type="compositionally biased region" description="Basic and acidic residues" evidence="4">
    <location>
        <begin position="258"/>
        <end position="269"/>
    </location>
</feature>
<dbReference type="GO" id="GO:0045503">
    <property type="term" value="F:dynein light chain binding"/>
    <property type="evidence" value="ECO:0007669"/>
    <property type="project" value="InterPro"/>
</dbReference>
<accession>A0AAQ4EL15</accession>
<dbReference type="PROSITE" id="PS00678">
    <property type="entry name" value="WD_REPEATS_1"/>
    <property type="match status" value="1"/>
</dbReference>
<dbReference type="EMBL" id="JARKHS020014275">
    <property type="protein sequence ID" value="KAK8775311.1"/>
    <property type="molecule type" value="Genomic_DNA"/>
</dbReference>
<feature type="compositionally biased region" description="Basic and acidic residues" evidence="4">
    <location>
        <begin position="78"/>
        <end position="134"/>
    </location>
</feature>
<evidence type="ECO:0000256" key="1">
    <source>
        <dbReference type="ARBA" id="ARBA00022574"/>
    </source>
</evidence>
<feature type="compositionally biased region" description="Basic and acidic residues" evidence="4">
    <location>
        <begin position="315"/>
        <end position="324"/>
    </location>
</feature>
<proteinExistence type="predicted"/>
<dbReference type="InterPro" id="IPR042505">
    <property type="entry name" value="DYNC2I1"/>
</dbReference>